<evidence type="ECO:0000313" key="1">
    <source>
        <dbReference type="EMBL" id="CAD8077502.1"/>
    </source>
</evidence>
<reference evidence="1" key="1">
    <citation type="submission" date="2021-01" db="EMBL/GenBank/DDBJ databases">
        <authorList>
            <consortium name="Genoscope - CEA"/>
            <person name="William W."/>
        </authorList>
    </citation>
    <scope>NUCLEOTIDE SEQUENCE</scope>
</reference>
<name>A0A8S1MFT7_PARPR</name>
<dbReference type="Proteomes" id="UP000688137">
    <property type="component" value="Unassembled WGS sequence"/>
</dbReference>
<evidence type="ECO:0000313" key="2">
    <source>
        <dbReference type="Proteomes" id="UP000688137"/>
    </source>
</evidence>
<keyword evidence="2" id="KW-1185">Reference proteome</keyword>
<protein>
    <submittedName>
        <fullName evidence="1">Uncharacterized protein</fullName>
    </submittedName>
</protein>
<comment type="caution">
    <text evidence="1">The sequence shown here is derived from an EMBL/GenBank/DDBJ whole genome shotgun (WGS) entry which is preliminary data.</text>
</comment>
<organism evidence="1 2">
    <name type="scientific">Paramecium primaurelia</name>
    <dbReference type="NCBI Taxonomy" id="5886"/>
    <lineage>
        <taxon>Eukaryota</taxon>
        <taxon>Sar</taxon>
        <taxon>Alveolata</taxon>
        <taxon>Ciliophora</taxon>
        <taxon>Intramacronucleata</taxon>
        <taxon>Oligohymenophorea</taxon>
        <taxon>Peniculida</taxon>
        <taxon>Parameciidae</taxon>
        <taxon>Paramecium</taxon>
    </lineage>
</organism>
<gene>
    <name evidence="1" type="ORF">PPRIM_AZ9-3.1.T0580145</name>
</gene>
<accession>A0A8S1MFT7</accession>
<sequence length="59" mass="6978">MCGGVPFAEDAEDPYKIQVKITKNKFHIHIILKQKGQKFYRFVIKQDPVNSYRMQLCSF</sequence>
<proteinExistence type="predicted"/>
<dbReference type="EMBL" id="CAJJDM010000059">
    <property type="protein sequence ID" value="CAD8077502.1"/>
    <property type="molecule type" value="Genomic_DNA"/>
</dbReference>
<dbReference type="AlphaFoldDB" id="A0A8S1MFT7"/>